<dbReference type="AlphaFoldDB" id="A0A4Y2CKC9"/>
<dbReference type="EMBL" id="BGPR01000200">
    <property type="protein sequence ID" value="GBM04207.1"/>
    <property type="molecule type" value="Genomic_DNA"/>
</dbReference>
<name>A0A4Y2CKC9_ARAVE</name>
<evidence type="ECO:0000313" key="2">
    <source>
        <dbReference type="EMBL" id="GBM04207.1"/>
    </source>
</evidence>
<gene>
    <name evidence="2" type="ORF">AVEN_41026_1</name>
</gene>
<feature type="compositionally biased region" description="Polar residues" evidence="1">
    <location>
        <begin position="25"/>
        <end position="34"/>
    </location>
</feature>
<accession>A0A4Y2CKC9</accession>
<keyword evidence="3" id="KW-1185">Reference proteome</keyword>
<organism evidence="2 3">
    <name type="scientific">Araneus ventricosus</name>
    <name type="common">Orbweaver spider</name>
    <name type="synonym">Epeira ventricosa</name>
    <dbReference type="NCBI Taxonomy" id="182803"/>
    <lineage>
        <taxon>Eukaryota</taxon>
        <taxon>Metazoa</taxon>
        <taxon>Ecdysozoa</taxon>
        <taxon>Arthropoda</taxon>
        <taxon>Chelicerata</taxon>
        <taxon>Arachnida</taxon>
        <taxon>Araneae</taxon>
        <taxon>Araneomorphae</taxon>
        <taxon>Entelegynae</taxon>
        <taxon>Araneoidea</taxon>
        <taxon>Araneidae</taxon>
        <taxon>Araneus</taxon>
    </lineage>
</organism>
<dbReference type="Proteomes" id="UP000499080">
    <property type="component" value="Unassembled WGS sequence"/>
</dbReference>
<sequence>MILAYWGPTTADLPGGIGLGPETLRPQSRITTRPPQERKEIKI</sequence>
<evidence type="ECO:0000313" key="3">
    <source>
        <dbReference type="Proteomes" id="UP000499080"/>
    </source>
</evidence>
<proteinExistence type="predicted"/>
<feature type="non-terminal residue" evidence="2">
    <location>
        <position position="43"/>
    </location>
</feature>
<reference evidence="2 3" key="1">
    <citation type="journal article" date="2019" name="Sci. Rep.">
        <title>Orb-weaving spider Araneus ventricosus genome elucidates the spidroin gene catalogue.</title>
        <authorList>
            <person name="Kono N."/>
            <person name="Nakamura H."/>
            <person name="Ohtoshi R."/>
            <person name="Moran D.A.P."/>
            <person name="Shinohara A."/>
            <person name="Yoshida Y."/>
            <person name="Fujiwara M."/>
            <person name="Mori M."/>
            <person name="Tomita M."/>
            <person name="Arakawa K."/>
        </authorList>
    </citation>
    <scope>NUCLEOTIDE SEQUENCE [LARGE SCALE GENOMIC DNA]</scope>
</reference>
<comment type="caution">
    <text evidence="2">The sequence shown here is derived from an EMBL/GenBank/DDBJ whole genome shotgun (WGS) entry which is preliminary data.</text>
</comment>
<protein>
    <submittedName>
        <fullName evidence="2">Uncharacterized protein</fullName>
    </submittedName>
</protein>
<evidence type="ECO:0000256" key="1">
    <source>
        <dbReference type="SAM" id="MobiDB-lite"/>
    </source>
</evidence>
<feature type="region of interest" description="Disordered" evidence="1">
    <location>
        <begin position="14"/>
        <end position="43"/>
    </location>
</feature>